<dbReference type="Proteomes" id="UP001370348">
    <property type="component" value="Chromosome"/>
</dbReference>
<accession>A0ABZ2M563</accession>
<dbReference type="Gene3D" id="3.40.50.880">
    <property type="match status" value="1"/>
</dbReference>
<evidence type="ECO:0000313" key="3">
    <source>
        <dbReference type="Proteomes" id="UP001370348"/>
    </source>
</evidence>
<dbReference type="InterPro" id="IPR044992">
    <property type="entry name" value="ChyE-like"/>
</dbReference>
<dbReference type="EMBL" id="CP089984">
    <property type="protein sequence ID" value="WXB17248.1"/>
    <property type="molecule type" value="Genomic_DNA"/>
</dbReference>
<name>A0ABZ2M563_9BACT</name>
<dbReference type="InterPro" id="IPR029062">
    <property type="entry name" value="Class_I_gatase-like"/>
</dbReference>
<gene>
    <name evidence="2" type="ORF">LZC94_08190</name>
</gene>
<feature type="domain" description="Glutamine amidotransferase" evidence="1">
    <location>
        <begin position="58"/>
        <end position="189"/>
    </location>
</feature>
<dbReference type="PANTHER" id="PTHR42695">
    <property type="entry name" value="GLUTAMINE AMIDOTRANSFERASE YLR126C-RELATED"/>
    <property type="match status" value="1"/>
</dbReference>
<evidence type="ECO:0000313" key="2">
    <source>
        <dbReference type="EMBL" id="WXB17248.1"/>
    </source>
</evidence>
<dbReference type="NCBIfam" id="NF006562">
    <property type="entry name" value="PRK09065.1"/>
    <property type="match status" value="1"/>
</dbReference>
<reference evidence="2 3" key="1">
    <citation type="submission" date="2021-12" db="EMBL/GenBank/DDBJ databases">
        <title>Discovery of the Pendulisporaceae a myxobacterial family with distinct sporulation behavior and unique specialized metabolism.</title>
        <authorList>
            <person name="Garcia R."/>
            <person name="Popoff A."/>
            <person name="Bader C.D."/>
            <person name="Loehr J."/>
            <person name="Walesch S."/>
            <person name="Walt C."/>
            <person name="Boldt J."/>
            <person name="Bunk B."/>
            <person name="Haeckl F.J.F.P.J."/>
            <person name="Gunesch A.P."/>
            <person name="Birkelbach J."/>
            <person name="Nuebel U."/>
            <person name="Pietschmann T."/>
            <person name="Bach T."/>
            <person name="Mueller R."/>
        </authorList>
    </citation>
    <scope>NUCLEOTIDE SEQUENCE [LARGE SCALE GENOMIC DNA]</scope>
    <source>
        <strain evidence="2 3">MSr11954</strain>
    </source>
</reference>
<organism evidence="2 3">
    <name type="scientific">Pendulispora albinea</name>
    <dbReference type="NCBI Taxonomy" id="2741071"/>
    <lineage>
        <taxon>Bacteria</taxon>
        <taxon>Pseudomonadati</taxon>
        <taxon>Myxococcota</taxon>
        <taxon>Myxococcia</taxon>
        <taxon>Myxococcales</taxon>
        <taxon>Sorangiineae</taxon>
        <taxon>Pendulisporaceae</taxon>
        <taxon>Pendulispora</taxon>
    </lineage>
</organism>
<protein>
    <submittedName>
        <fullName evidence="2">Glutamine amidotransferase</fullName>
    </submittedName>
</protein>
<dbReference type="PROSITE" id="PS51273">
    <property type="entry name" value="GATASE_TYPE_1"/>
    <property type="match status" value="1"/>
</dbReference>
<keyword evidence="3" id="KW-1185">Reference proteome</keyword>
<dbReference type="InterPro" id="IPR017926">
    <property type="entry name" value="GATASE"/>
</dbReference>
<dbReference type="CDD" id="cd01741">
    <property type="entry name" value="GATase1_1"/>
    <property type="match status" value="1"/>
</dbReference>
<evidence type="ECO:0000259" key="1">
    <source>
        <dbReference type="Pfam" id="PF00117"/>
    </source>
</evidence>
<sequence length="241" mass="26494">MSSARIIVLRTGDAIPSVAEKCGQFFDYITRTVGDTWSYGWELVDVRLPDVDLPDPRSATGFIITGSPSSVTERAPWMLRTEEYVRRIAAAEVPLLGICFGHQLIGQALGGEVAKNPRGREIGTVRLEVSEGDPILEGQPRVFDVQATHSDSVVRLPPGARVLASTELEPNTIFSVGPYVRGVQHHPEMDDVVIRGYVEARYAIIESEGLDAGAILRNVRPTPENGRTLRNFVRNFCVARV</sequence>
<dbReference type="Pfam" id="PF00117">
    <property type="entry name" value="GATase"/>
    <property type="match status" value="1"/>
</dbReference>
<proteinExistence type="predicted"/>
<keyword evidence="2" id="KW-0315">Glutamine amidotransferase</keyword>
<dbReference type="RefSeq" id="WP_394826878.1">
    <property type="nucleotide sequence ID" value="NZ_CP089984.1"/>
</dbReference>
<dbReference type="SUPFAM" id="SSF52317">
    <property type="entry name" value="Class I glutamine amidotransferase-like"/>
    <property type="match status" value="1"/>
</dbReference>
<dbReference type="PANTHER" id="PTHR42695:SF5">
    <property type="entry name" value="GLUTAMINE AMIDOTRANSFERASE YLR126C-RELATED"/>
    <property type="match status" value="1"/>
</dbReference>